<name>A0AA88RB08_9ASTE</name>
<gene>
    <name evidence="2" type="ORF">RJ640_014053</name>
</gene>
<dbReference type="InterPro" id="IPR036047">
    <property type="entry name" value="F-box-like_dom_sf"/>
</dbReference>
<comment type="caution">
    <text evidence="2">The sequence shown here is derived from an EMBL/GenBank/DDBJ whole genome shotgun (WGS) entry which is preliminary data.</text>
</comment>
<dbReference type="Proteomes" id="UP001187471">
    <property type="component" value="Unassembled WGS sequence"/>
</dbReference>
<organism evidence="2 3">
    <name type="scientific">Escallonia rubra</name>
    <dbReference type="NCBI Taxonomy" id="112253"/>
    <lineage>
        <taxon>Eukaryota</taxon>
        <taxon>Viridiplantae</taxon>
        <taxon>Streptophyta</taxon>
        <taxon>Embryophyta</taxon>
        <taxon>Tracheophyta</taxon>
        <taxon>Spermatophyta</taxon>
        <taxon>Magnoliopsida</taxon>
        <taxon>eudicotyledons</taxon>
        <taxon>Gunneridae</taxon>
        <taxon>Pentapetalae</taxon>
        <taxon>asterids</taxon>
        <taxon>campanulids</taxon>
        <taxon>Escalloniales</taxon>
        <taxon>Escalloniaceae</taxon>
        <taxon>Escallonia</taxon>
    </lineage>
</organism>
<protein>
    <recommendedName>
        <fullName evidence="1">FIST C-domain domain-containing protein</fullName>
    </recommendedName>
</protein>
<evidence type="ECO:0000313" key="3">
    <source>
        <dbReference type="Proteomes" id="UP001187471"/>
    </source>
</evidence>
<dbReference type="Pfam" id="PF00646">
    <property type="entry name" value="F-box"/>
    <property type="match status" value="1"/>
</dbReference>
<dbReference type="GO" id="GO:0000209">
    <property type="term" value="P:protein polyubiquitination"/>
    <property type="evidence" value="ECO:0007669"/>
    <property type="project" value="TreeGrafter"/>
</dbReference>
<dbReference type="SUPFAM" id="SSF81383">
    <property type="entry name" value="F-box domain"/>
    <property type="match status" value="1"/>
</dbReference>
<reference evidence="2" key="1">
    <citation type="submission" date="2022-12" db="EMBL/GenBank/DDBJ databases">
        <title>Draft genome assemblies for two species of Escallonia (Escalloniales).</title>
        <authorList>
            <person name="Chanderbali A."/>
            <person name="Dervinis C."/>
            <person name="Anghel I."/>
            <person name="Soltis D."/>
            <person name="Soltis P."/>
            <person name="Zapata F."/>
        </authorList>
    </citation>
    <scope>NUCLEOTIDE SEQUENCE</scope>
    <source>
        <strain evidence="2">UCBG92.1500</strain>
        <tissue evidence="2">Leaf</tissue>
    </source>
</reference>
<dbReference type="EMBL" id="JAVXUO010002175">
    <property type="protein sequence ID" value="KAK2975566.1"/>
    <property type="molecule type" value="Genomic_DNA"/>
</dbReference>
<dbReference type="GO" id="GO:0032436">
    <property type="term" value="P:positive regulation of proteasomal ubiquitin-dependent protein catabolic process"/>
    <property type="evidence" value="ECO:0007669"/>
    <property type="project" value="TreeGrafter"/>
</dbReference>
<dbReference type="PANTHER" id="PTHR14939:SF5">
    <property type="entry name" value="F-BOX ONLY PROTEIN 22"/>
    <property type="match status" value="1"/>
</dbReference>
<evidence type="ECO:0000313" key="2">
    <source>
        <dbReference type="EMBL" id="KAK2975566.1"/>
    </source>
</evidence>
<dbReference type="InterPro" id="IPR001810">
    <property type="entry name" value="F-box_dom"/>
</dbReference>
<sequence length="535" mass="58396">MASQPQRLIGGGAAIDLIGEDLLQNILTRLPAASFASAASVSRSWNLVCGSILSRPKLSSALSFNPSLQVAVEEVFNKVLSEPIRPHFAIASISEKLGSAVPVITSAPHGIIGRDALRDEFKEVQWEITEDDNQGNNGNSSPYANRAIALTIGYMPGLKVIGMPLLQSNELHEGNLLEVSHKQQESRVSVIDEFVMDIMECSASISDSTSPAGIVMFADTESDMKRVLEKMDYALSQETVIVGDGNGKFLYRGDYKKDITRSPCESFAAVALLFIKNRDKIHGIGETQFHVTLSTGLSPIGPTYKAASVREIRDECYTWLTARREGSREKLDGQTILDHIYGEIGERIQYPAFYIGVIKRRKCSIGLDKVRWITSCAFHEVLGGDEEYLYAGDSGIKTGDSFRFYHSDSNTALSSCSNISANLRCLKQDCNHANTHNLGLGAANCNKKEVFGGFIFSCCGRGESFFGEPNIDSSPFLENFPGVTLAGSFCGGEIGRGDLSLYSRESQDQGSIRCCLHVFSSVCLVMSYTPPLLEH</sequence>
<proteinExistence type="predicted"/>
<evidence type="ECO:0000259" key="1">
    <source>
        <dbReference type="SMART" id="SM01204"/>
    </source>
</evidence>
<dbReference type="SMART" id="SM01204">
    <property type="entry name" value="FIST_C"/>
    <property type="match status" value="1"/>
</dbReference>
<dbReference type="PANTHER" id="PTHR14939">
    <property type="entry name" value="F-BOX ONLY PROTEIN 22"/>
    <property type="match status" value="1"/>
</dbReference>
<accession>A0AA88RB08</accession>
<keyword evidence="3" id="KW-1185">Reference proteome</keyword>
<feature type="domain" description="FIST C-domain" evidence="1">
    <location>
        <begin position="336"/>
        <end position="497"/>
    </location>
</feature>
<dbReference type="Pfam" id="PF10442">
    <property type="entry name" value="FIST_C"/>
    <property type="match status" value="1"/>
</dbReference>
<dbReference type="InterPro" id="IPR019494">
    <property type="entry name" value="FIST_C"/>
</dbReference>
<dbReference type="AlphaFoldDB" id="A0AA88RB08"/>